<sequence length="285" mass="30903">MRELLEEEVFSTVRGTLSSAAEALATSSETILLLAAPSLHGALAIAPIEAALLDAGIPYRRRFRIEDPNTAPYVHILGPGETSGPTLDTNPTRLSIATVVVDGLRGHQGDARKGPLTPVVQAHALAQSIFPESNRLRWMRPWLVSGNWLNSALETTYDPVYTTLRDLLSSEGSIRVVPIPEVGGPSVDHLPWLDKNALEAVSGQWSRMDLEDKARALSNLAKPALTSGTPSSARLEELMWHCILGSEWSADLATQIRNASSYWEREPANLAASSVVDLLLRDGQC</sequence>
<name>A0A381TYS0_9ZZZZ</name>
<organism evidence="1">
    <name type="scientific">marine metagenome</name>
    <dbReference type="NCBI Taxonomy" id="408172"/>
    <lineage>
        <taxon>unclassified sequences</taxon>
        <taxon>metagenomes</taxon>
        <taxon>ecological metagenomes</taxon>
    </lineage>
</organism>
<proteinExistence type="predicted"/>
<accession>A0A381TYS0</accession>
<gene>
    <name evidence="1" type="ORF">METZ01_LOCUS73011</name>
</gene>
<dbReference type="AlphaFoldDB" id="A0A381TYS0"/>
<reference evidence="1" key="1">
    <citation type="submission" date="2018-05" db="EMBL/GenBank/DDBJ databases">
        <authorList>
            <person name="Lanie J.A."/>
            <person name="Ng W.-L."/>
            <person name="Kazmierczak K.M."/>
            <person name="Andrzejewski T.M."/>
            <person name="Davidsen T.M."/>
            <person name="Wayne K.J."/>
            <person name="Tettelin H."/>
            <person name="Glass J.I."/>
            <person name="Rusch D."/>
            <person name="Podicherti R."/>
            <person name="Tsui H.-C.T."/>
            <person name="Winkler M.E."/>
        </authorList>
    </citation>
    <scope>NUCLEOTIDE SEQUENCE</scope>
</reference>
<evidence type="ECO:0000313" key="1">
    <source>
        <dbReference type="EMBL" id="SVA20157.1"/>
    </source>
</evidence>
<protein>
    <submittedName>
        <fullName evidence="1">Uncharacterized protein</fullName>
    </submittedName>
</protein>
<dbReference type="EMBL" id="UINC01005258">
    <property type="protein sequence ID" value="SVA20157.1"/>
    <property type="molecule type" value="Genomic_DNA"/>
</dbReference>